<dbReference type="OrthoDB" id="6636034at2759"/>
<feature type="compositionally biased region" description="Basic and acidic residues" evidence="1">
    <location>
        <begin position="407"/>
        <end position="423"/>
    </location>
</feature>
<dbReference type="AlphaFoldDB" id="A0A9P0MWR1"/>
<proteinExistence type="predicted"/>
<evidence type="ECO:0000313" key="2">
    <source>
        <dbReference type="EMBL" id="CAH1406496.1"/>
    </source>
</evidence>
<protein>
    <submittedName>
        <fullName evidence="2">Uncharacterized protein</fullName>
    </submittedName>
</protein>
<keyword evidence="3" id="KW-1185">Reference proteome</keyword>
<sequence>MNVDTIFNDGLDEVLCIIRDLPSYTASKLKQEDFKIARYEIDNILFKFQEYIKGLPAPDVSLCASSRVLIYNARNILEGISIVFNVQINYIQRLYSNYLKYKERQLVPIPYDRFHCRKPKKKSGKTKKLVPVLTVIETLDSEVPMSRDAPLDTSFFDAAEPVPPSAVDGAALFERDSLLLSSLGDAAIHPEDLELRFAESLKDVTTHLPSVSVPDIGQQDMSLPIHAQPYQVMDKSSLRLVEHAVDMDFSAAPRTVDKPSVEPLQLELEKIIANIGVGLKEVKTRNKNVKYKFRINPIMSAEEYTKFLERTKALKDPVKYYAKSIQKFNAEEQKEKNIEDDYVNPVLRDLLRMTVKEIPVPIIPLYLRDQPLAQAEPGKIPLFEFPITEDDVYRHEALQERTDEDAPQERRADEDAPQERRTDADVLRIDLERPSEIMSSADLHLVDAVRPASEIDEIRNLSLLMRALSLDYTPRTSMPQHFEEASLPLNLEDGRQSFPQTLDENGIERIYTKGVSMSLDEVLIKITDLCTQMDTTIIRFIDVCDISKTKLEAAKVFVRLIDLWQRKLVHLHQTSPHPADIFITSC</sequence>
<feature type="region of interest" description="Disordered" evidence="1">
    <location>
        <begin position="398"/>
        <end position="423"/>
    </location>
</feature>
<gene>
    <name evidence="2" type="ORF">NEZAVI_LOCUS14420</name>
</gene>
<accession>A0A9P0MWR1</accession>
<reference evidence="2" key="1">
    <citation type="submission" date="2022-01" db="EMBL/GenBank/DDBJ databases">
        <authorList>
            <person name="King R."/>
        </authorList>
    </citation>
    <scope>NUCLEOTIDE SEQUENCE</scope>
</reference>
<dbReference type="EMBL" id="OV725082">
    <property type="protein sequence ID" value="CAH1406496.1"/>
    <property type="molecule type" value="Genomic_DNA"/>
</dbReference>
<evidence type="ECO:0000256" key="1">
    <source>
        <dbReference type="SAM" id="MobiDB-lite"/>
    </source>
</evidence>
<organism evidence="2 3">
    <name type="scientific">Nezara viridula</name>
    <name type="common">Southern green stink bug</name>
    <name type="synonym">Cimex viridulus</name>
    <dbReference type="NCBI Taxonomy" id="85310"/>
    <lineage>
        <taxon>Eukaryota</taxon>
        <taxon>Metazoa</taxon>
        <taxon>Ecdysozoa</taxon>
        <taxon>Arthropoda</taxon>
        <taxon>Hexapoda</taxon>
        <taxon>Insecta</taxon>
        <taxon>Pterygota</taxon>
        <taxon>Neoptera</taxon>
        <taxon>Paraneoptera</taxon>
        <taxon>Hemiptera</taxon>
        <taxon>Heteroptera</taxon>
        <taxon>Panheteroptera</taxon>
        <taxon>Pentatomomorpha</taxon>
        <taxon>Pentatomoidea</taxon>
        <taxon>Pentatomidae</taxon>
        <taxon>Pentatominae</taxon>
        <taxon>Nezara</taxon>
    </lineage>
</organism>
<name>A0A9P0MWR1_NEZVI</name>
<dbReference type="Proteomes" id="UP001152798">
    <property type="component" value="Chromosome 6"/>
</dbReference>
<evidence type="ECO:0000313" key="3">
    <source>
        <dbReference type="Proteomes" id="UP001152798"/>
    </source>
</evidence>